<dbReference type="EMBL" id="BGZK01002011">
    <property type="protein sequence ID" value="GBP89588.1"/>
    <property type="molecule type" value="Genomic_DNA"/>
</dbReference>
<keyword evidence="3" id="KW-1185">Reference proteome</keyword>
<gene>
    <name evidence="2" type="ORF">EVAR_59754_1</name>
</gene>
<evidence type="ECO:0000256" key="1">
    <source>
        <dbReference type="SAM" id="MobiDB-lite"/>
    </source>
</evidence>
<feature type="region of interest" description="Disordered" evidence="1">
    <location>
        <begin position="1"/>
        <end position="23"/>
    </location>
</feature>
<dbReference type="AlphaFoldDB" id="A0A4C1ZPC8"/>
<protein>
    <submittedName>
        <fullName evidence="2">Uncharacterized protein</fullName>
    </submittedName>
</protein>
<name>A0A4C1ZPC8_EUMVA</name>
<comment type="caution">
    <text evidence="2">The sequence shown here is derived from an EMBL/GenBank/DDBJ whole genome shotgun (WGS) entry which is preliminary data.</text>
</comment>
<dbReference type="Proteomes" id="UP000299102">
    <property type="component" value="Unassembled WGS sequence"/>
</dbReference>
<organism evidence="2 3">
    <name type="scientific">Eumeta variegata</name>
    <name type="common">Bagworm moth</name>
    <name type="synonym">Eumeta japonica</name>
    <dbReference type="NCBI Taxonomy" id="151549"/>
    <lineage>
        <taxon>Eukaryota</taxon>
        <taxon>Metazoa</taxon>
        <taxon>Ecdysozoa</taxon>
        <taxon>Arthropoda</taxon>
        <taxon>Hexapoda</taxon>
        <taxon>Insecta</taxon>
        <taxon>Pterygota</taxon>
        <taxon>Neoptera</taxon>
        <taxon>Endopterygota</taxon>
        <taxon>Lepidoptera</taxon>
        <taxon>Glossata</taxon>
        <taxon>Ditrysia</taxon>
        <taxon>Tineoidea</taxon>
        <taxon>Psychidae</taxon>
        <taxon>Oiketicinae</taxon>
        <taxon>Eumeta</taxon>
    </lineage>
</organism>
<reference evidence="2 3" key="1">
    <citation type="journal article" date="2019" name="Commun. Biol.">
        <title>The bagworm genome reveals a unique fibroin gene that provides high tensile strength.</title>
        <authorList>
            <person name="Kono N."/>
            <person name="Nakamura H."/>
            <person name="Ohtoshi R."/>
            <person name="Tomita M."/>
            <person name="Numata K."/>
            <person name="Arakawa K."/>
        </authorList>
    </citation>
    <scope>NUCLEOTIDE SEQUENCE [LARGE SCALE GENOMIC DNA]</scope>
</reference>
<accession>A0A4C1ZPC8</accession>
<evidence type="ECO:0000313" key="2">
    <source>
        <dbReference type="EMBL" id="GBP89588.1"/>
    </source>
</evidence>
<proteinExistence type="predicted"/>
<sequence>MPLPVLRNSNESDARGRPQPYARAPVRHKLSEISIVSALYTGRLRNDSIESIMNSLSGHIHMMPHCDSCLELQPTALVHCKLEVVSDDPHQMVIISETDEITCSPCYRTDGIIGLELNEYLSVDLSVKRTRFLHLIAGRLSAARRSQRRQC</sequence>
<evidence type="ECO:0000313" key="3">
    <source>
        <dbReference type="Proteomes" id="UP000299102"/>
    </source>
</evidence>